<feature type="domain" description="HTH luxR-type" evidence="1">
    <location>
        <begin position="69"/>
        <end position="126"/>
    </location>
</feature>
<proteinExistence type="predicted"/>
<dbReference type="Pfam" id="PF00196">
    <property type="entry name" value="GerE"/>
    <property type="match status" value="1"/>
</dbReference>
<dbReference type="InterPro" id="IPR036388">
    <property type="entry name" value="WH-like_DNA-bd_sf"/>
</dbReference>
<dbReference type="EMBL" id="PEBD01000004">
    <property type="protein sequence ID" value="PHV68469.1"/>
    <property type="molecule type" value="Genomic_DNA"/>
</dbReference>
<evidence type="ECO:0000313" key="2">
    <source>
        <dbReference type="EMBL" id="PHV68469.1"/>
    </source>
</evidence>
<dbReference type="AlphaFoldDB" id="A0A2G3PRI7"/>
<dbReference type="GO" id="GO:0006355">
    <property type="term" value="P:regulation of DNA-templated transcription"/>
    <property type="evidence" value="ECO:0007669"/>
    <property type="project" value="InterPro"/>
</dbReference>
<dbReference type="InterPro" id="IPR016032">
    <property type="entry name" value="Sig_transdc_resp-reg_C-effctor"/>
</dbReference>
<reference evidence="2 3" key="1">
    <citation type="submission" date="2017-10" db="EMBL/GenBank/DDBJ databases">
        <title>The draft genome sequence of Williamsia sp. BULT 1.1 isolated from the semi-arid grassland soils from South Africa.</title>
        <authorList>
            <person name="Kabwe M.H."/>
            <person name="Govender N."/>
            <person name="Mutseka Lunga P."/>
            <person name="Vikram S."/>
            <person name="Makhalanyane T.P."/>
        </authorList>
    </citation>
    <scope>NUCLEOTIDE SEQUENCE [LARGE SCALE GENOMIC DNA]</scope>
    <source>
        <strain evidence="2 3">BULT 1.1</strain>
    </source>
</reference>
<sequence length="142" mass="15572">MFGALKSGSIMRSKLHCCSYKSLWRNGIRCLRPPLPFGPLQTVNFPAVDQGEIGSVMDTMDDAVARATVPALTEREIEVLRTWLMCDTKEAAGRLLYVSAATVNTHISRIRGKYEAVGRTAGTKALLLARALQDGLIHVDEI</sequence>
<gene>
    <name evidence="2" type="ORF">CSW57_04430</name>
</gene>
<dbReference type="GO" id="GO:0003677">
    <property type="term" value="F:DNA binding"/>
    <property type="evidence" value="ECO:0007669"/>
    <property type="project" value="InterPro"/>
</dbReference>
<dbReference type="Gene3D" id="1.10.10.10">
    <property type="entry name" value="Winged helix-like DNA-binding domain superfamily/Winged helix DNA-binding domain"/>
    <property type="match status" value="1"/>
</dbReference>
<organism evidence="2 3">
    <name type="scientific">Williamsia marianensis</name>
    <dbReference type="NCBI Taxonomy" id="85044"/>
    <lineage>
        <taxon>Bacteria</taxon>
        <taxon>Bacillati</taxon>
        <taxon>Actinomycetota</taxon>
        <taxon>Actinomycetes</taxon>
        <taxon>Mycobacteriales</taxon>
        <taxon>Nocardiaceae</taxon>
        <taxon>Williamsia</taxon>
    </lineage>
</organism>
<dbReference type="SUPFAM" id="SSF46894">
    <property type="entry name" value="C-terminal effector domain of the bipartite response regulators"/>
    <property type="match status" value="1"/>
</dbReference>
<protein>
    <submittedName>
        <fullName evidence="2">LuxR family transcriptional regulator</fullName>
    </submittedName>
</protein>
<comment type="caution">
    <text evidence="2">The sequence shown here is derived from an EMBL/GenBank/DDBJ whole genome shotgun (WGS) entry which is preliminary data.</text>
</comment>
<evidence type="ECO:0000259" key="1">
    <source>
        <dbReference type="SMART" id="SM00421"/>
    </source>
</evidence>
<name>A0A2G3PRI7_WILMA</name>
<dbReference type="SMART" id="SM00421">
    <property type="entry name" value="HTH_LUXR"/>
    <property type="match status" value="1"/>
</dbReference>
<accession>A0A2G3PRI7</accession>
<evidence type="ECO:0000313" key="3">
    <source>
        <dbReference type="Proteomes" id="UP000225108"/>
    </source>
</evidence>
<dbReference type="InterPro" id="IPR000792">
    <property type="entry name" value="Tscrpt_reg_LuxR_C"/>
</dbReference>
<dbReference type="Proteomes" id="UP000225108">
    <property type="component" value="Unassembled WGS sequence"/>
</dbReference>